<evidence type="ECO:0000256" key="3">
    <source>
        <dbReference type="ARBA" id="ARBA00023125"/>
    </source>
</evidence>
<evidence type="ECO:0000313" key="7">
    <source>
        <dbReference type="Proteomes" id="UP000013167"/>
    </source>
</evidence>
<dbReference type="PANTHER" id="PTHR30204">
    <property type="entry name" value="REDOX-CYCLING DRUG-SENSING TRANSCRIPTIONAL ACTIVATOR SOXR"/>
    <property type="match status" value="1"/>
</dbReference>
<dbReference type="InterPro" id="IPR000551">
    <property type="entry name" value="MerR-type_HTH_dom"/>
</dbReference>
<feature type="domain" description="HTH merR-type" evidence="5">
    <location>
        <begin position="123"/>
        <end position="192"/>
    </location>
</feature>
<sequence length="236" mass="25966">MEVKVRSIDIAREHGLSTQAIRNYEEAGLIPRAQRSPSGYRDYTAAHAAGVAAYMALIPACGYPFSRRIMLAVTRGALDEALELVDQGHALLARDRDTLRTVETALKHLGADIPPEVRGTRVRYSIGELAGHLRISPATLRAWERAGVLNPQRDAHTGHRQYHAQDVRDAELAHLLRRGGQPLSTIRTVLVELRDAGSIQALKGMLAEWRSQLRLRGLAQMNGAARLFAYINAIGA</sequence>
<dbReference type="eggNOG" id="COG0789">
    <property type="taxonomic scope" value="Bacteria"/>
</dbReference>
<dbReference type="InterPro" id="IPR009061">
    <property type="entry name" value="DNA-bd_dom_put_sf"/>
</dbReference>
<accession>N0E402</accession>
<keyword evidence="7" id="KW-1185">Reference proteome</keyword>
<proteinExistence type="predicted"/>
<dbReference type="SMART" id="SM00422">
    <property type="entry name" value="HTH_MERR"/>
    <property type="match status" value="2"/>
</dbReference>
<comment type="caution">
    <text evidence="6">The sequence shown here is derived from an EMBL/GenBank/DDBJ whole genome shotgun (WGS) entry which is preliminary data.</text>
</comment>
<dbReference type="PROSITE" id="PS00552">
    <property type="entry name" value="HTH_MERR_1"/>
    <property type="match status" value="1"/>
</dbReference>
<dbReference type="OrthoDB" id="9802039at2"/>
<dbReference type="InterPro" id="IPR047057">
    <property type="entry name" value="MerR_fam"/>
</dbReference>
<dbReference type="RefSeq" id="WP_010850359.1">
    <property type="nucleotide sequence ID" value="NZ_HF570956.1"/>
</dbReference>
<reference evidence="6 7" key="1">
    <citation type="journal article" date="2013" name="ISME J.">
        <title>A metabolic model for members of the genus Tetrasphaera involved in enhanced biological phosphorus removal.</title>
        <authorList>
            <person name="Kristiansen R."/>
            <person name="Nguyen H.T.T."/>
            <person name="Saunders A.M."/>
            <person name="Nielsen J.L."/>
            <person name="Wimmer R."/>
            <person name="Le V.Q."/>
            <person name="McIlroy S.J."/>
            <person name="Petrovski S."/>
            <person name="Seviour R.J."/>
            <person name="Calteau A."/>
            <person name="Nielsen K.L."/>
            <person name="Nielsen P.H."/>
        </authorList>
    </citation>
    <scope>NUCLEOTIDE SEQUENCE [LARGE SCALE GENOMIC DNA]</scope>
    <source>
        <strain evidence="6 7">Lp2</strain>
    </source>
</reference>
<dbReference type="EMBL" id="CAIZ01000129">
    <property type="protein sequence ID" value="CCH70510.1"/>
    <property type="molecule type" value="Genomic_DNA"/>
</dbReference>
<keyword evidence="1" id="KW-0678">Repressor</keyword>
<organism evidence="6 7">
    <name type="scientific">Phycicoccus elongatus Lp2</name>
    <dbReference type="NCBI Taxonomy" id="1193181"/>
    <lineage>
        <taxon>Bacteria</taxon>
        <taxon>Bacillati</taxon>
        <taxon>Actinomycetota</taxon>
        <taxon>Actinomycetes</taxon>
        <taxon>Micrococcales</taxon>
        <taxon>Intrasporangiaceae</taxon>
        <taxon>Phycicoccus</taxon>
    </lineage>
</organism>
<dbReference type="GO" id="GO:0003700">
    <property type="term" value="F:DNA-binding transcription factor activity"/>
    <property type="evidence" value="ECO:0007669"/>
    <property type="project" value="InterPro"/>
</dbReference>
<dbReference type="Gene3D" id="1.10.1660.10">
    <property type="match status" value="2"/>
</dbReference>
<dbReference type="Proteomes" id="UP000013167">
    <property type="component" value="Unassembled WGS sequence"/>
</dbReference>
<dbReference type="SUPFAM" id="SSF46955">
    <property type="entry name" value="Putative DNA-binding domain"/>
    <property type="match status" value="2"/>
</dbReference>
<name>N0E402_9MICO</name>
<keyword evidence="2" id="KW-0805">Transcription regulation</keyword>
<protein>
    <submittedName>
        <fullName evidence="6">MerR family transcriptional regulator</fullName>
    </submittedName>
</protein>
<evidence type="ECO:0000259" key="5">
    <source>
        <dbReference type="PROSITE" id="PS50937"/>
    </source>
</evidence>
<evidence type="ECO:0000256" key="2">
    <source>
        <dbReference type="ARBA" id="ARBA00023015"/>
    </source>
</evidence>
<keyword evidence="4" id="KW-0804">Transcription</keyword>
<evidence type="ECO:0000256" key="4">
    <source>
        <dbReference type="ARBA" id="ARBA00023163"/>
    </source>
</evidence>
<dbReference type="AlphaFoldDB" id="N0E402"/>
<dbReference type="HOGENOM" id="CLU_080407_0_0_11"/>
<dbReference type="Pfam" id="PF13411">
    <property type="entry name" value="MerR_1"/>
    <property type="match status" value="1"/>
</dbReference>
<dbReference type="PANTHER" id="PTHR30204:SF69">
    <property type="entry name" value="MERR-FAMILY TRANSCRIPTIONAL REGULATOR"/>
    <property type="match status" value="1"/>
</dbReference>
<dbReference type="STRING" id="1193181.BN10_590027"/>
<dbReference type="GO" id="GO:0003677">
    <property type="term" value="F:DNA binding"/>
    <property type="evidence" value="ECO:0007669"/>
    <property type="project" value="UniProtKB-KW"/>
</dbReference>
<dbReference type="Pfam" id="PF00376">
    <property type="entry name" value="MerR"/>
    <property type="match status" value="1"/>
</dbReference>
<dbReference type="PROSITE" id="PS50937">
    <property type="entry name" value="HTH_MERR_2"/>
    <property type="match status" value="2"/>
</dbReference>
<feature type="domain" description="HTH merR-type" evidence="5">
    <location>
        <begin position="15"/>
        <end position="47"/>
    </location>
</feature>
<evidence type="ECO:0000256" key="1">
    <source>
        <dbReference type="ARBA" id="ARBA00022491"/>
    </source>
</evidence>
<gene>
    <name evidence="6" type="ORF">BN10_590027</name>
</gene>
<keyword evidence="3" id="KW-0238">DNA-binding</keyword>
<evidence type="ECO:0000313" key="6">
    <source>
        <dbReference type="EMBL" id="CCH70510.1"/>
    </source>
</evidence>